<evidence type="ECO:0000256" key="1">
    <source>
        <dbReference type="SAM" id="Phobius"/>
    </source>
</evidence>
<dbReference type="Proteomes" id="UP001201273">
    <property type="component" value="Unassembled WGS sequence"/>
</dbReference>
<comment type="caution">
    <text evidence="2">The sequence shown here is derived from an EMBL/GenBank/DDBJ whole genome shotgun (WGS) entry which is preliminary data.</text>
</comment>
<sequence length="229" mass="25228">MFKVPFSDLPFSRKPFSLVNGEFIAVSRYYTTLDPAAGSHFRFDLVTVSESEPFELGLTGTFSNRGFYIAAKIEAISGDGRILITSAGEVWFGEFVRFVIPPDDFAYLTNGFLHSLKIVRVGVIASLRIDGRIVDTLNDARFNFQINSLGAKWAGTTSVLFFGGVVANFYLNVDSHMKIKNKFNSNGLSSIEVSDVGPNATRINLTSENTDLYTKQPNNTWIGLKGGVI</sequence>
<evidence type="ECO:0000313" key="2">
    <source>
        <dbReference type="EMBL" id="MCE2597215.1"/>
    </source>
</evidence>
<organism evidence="2 3">
    <name type="scientific">Motilimonas cestriensis</name>
    <dbReference type="NCBI Taxonomy" id="2742685"/>
    <lineage>
        <taxon>Bacteria</taxon>
        <taxon>Pseudomonadati</taxon>
        <taxon>Pseudomonadota</taxon>
        <taxon>Gammaproteobacteria</taxon>
        <taxon>Alteromonadales</taxon>
        <taxon>Alteromonadales genera incertae sedis</taxon>
        <taxon>Motilimonas</taxon>
    </lineage>
</organism>
<feature type="transmembrane region" description="Helical" evidence="1">
    <location>
        <begin position="153"/>
        <end position="173"/>
    </location>
</feature>
<proteinExistence type="predicted"/>
<dbReference type="RefSeq" id="WP_233054968.1">
    <property type="nucleotide sequence ID" value="NZ_JAIMJA010000035.1"/>
</dbReference>
<keyword evidence="1" id="KW-0812">Transmembrane</keyword>
<gene>
    <name evidence="2" type="ORF">K6Y31_20790</name>
</gene>
<reference evidence="2 3" key="1">
    <citation type="journal article" date="2022" name="Environ. Microbiol. Rep.">
        <title>Eco-phylogenetic analyses reveal divergent evolution of vitamin B12 metabolism in the marine bacterial family 'Psychromonadaceae'.</title>
        <authorList>
            <person name="Jin X."/>
            <person name="Yang Y."/>
            <person name="Cao H."/>
            <person name="Gao B."/>
            <person name="Zhao Z."/>
        </authorList>
    </citation>
    <scope>NUCLEOTIDE SEQUENCE [LARGE SCALE GENOMIC DNA]</scope>
    <source>
        <strain evidence="2 3">MKS20</strain>
    </source>
</reference>
<keyword evidence="3" id="KW-1185">Reference proteome</keyword>
<keyword evidence="1" id="KW-0472">Membrane</keyword>
<keyword evidence="1" id="KW-1133">Transmembrane helix</keyword>
<accession>A0ABS8WIN0</accession>
<dbReference type="EMBL" id="JAIMJA010000035">
    <property type="protein sequence ID" value="MCE2597215.1"/>
    <property type="molecule type" value="Genomic_DNA"/>
</dbReference>
<evidence type="ECO:0000313" key="3">
    <source>
        <dbReference type="Proteomes" id="UP001201273"/>
    </source>
</evidence>
<name>A0ABS8WIN0_9GAMM</name>
<protein>
    <submittedName>
        <fullName evidence="2">Uncharacterized protein</fullName>
    </submittedName>
</protein>